<dbReference type="AlphaFoldDB" id="A0A086P6B7"/>
<dbReference type="eggNOG" id="ENOG50328WD">
    <property type="taxonomic scope" value="Bacteria"/>
</dbReference>
<dbReference type="STRING" id="76947.GCA_002080435_03249"/>
<dbReference type="Proteomes" id="UP000024284">
    <property type="component" value="Unassembled WGS sequence"/>
</dbReference>
<protein>
    <submittedName>
        <fullName evidence="1">Uncharacterized protein</fullName>
    </submittedName>
</protein>
<keyword evidence="2" id="KW-1185">Reference proteome</keyword>
<evidence type="ECO:0000313" key="1">
    <source>
        <dbReference type="EMBL" id="KFG88935.1"/>
    </source>
</evidence>
<dbReference type="OrthoDB" id="7476470at2"/>
<gene>
    <name evidence="1" type="ORF">BV98_003335</name>
</gene>
<accession>A0A086P6B7</accession>
<proteinExistence type="predicted"/>
<dbReference type="EMBL" id="JFZA02000045">
    <property type="protein sequence ID" value="KFG88935.1"/>
    <property type="molecule type" value="Genomic_DNA"/>
</dbReference>
<comment type="caution">
    <text evidence="1">The sequence shown here is derived from an EMBL/GenBank/DDBJ whole genome shotgun (WGS) entry which is preliminary data.</text>
</comment>
<evidence type="ECO:0000313" key="2">
    <source>
        <dbReference type="Proteomes" id="UP000024284"/>
    </source>
</evidence>
<name>A0A086P6B7_SPHHM</name>
<dbReference type="PATRIC" id="fig|1219045.3.peg.3389"/>
<reference evidence="1" key="1">
    <citation type="submission" date="2014-08" db="EMBL/GenBank/DDBJ databases">
        <title>Draft genome sequences of Sphingobium herbicidovorans.</title>
        <authorList>
            <person name="Gan H.M."/>
            <person name="Gan H.Y."/>
            <person name="Savka M.A."/>
        </authorList>
    </citation>
    <scope>NUCLEOTIDE SEQUENCE [LARGE SCALE GENOMIC DNA]</scope>
    <source>
        <strain evidence="1">NBRC 16415</strain>
    </source>
</reference>
<sequence length="61" mass="6980">MDTHDHIVAIGLLTEDDVQRLGANFSRLFPVPRDGAFDDLIRAIDEAEQQRDLQRKPHPKT</sequence>
<organism evidence="1 2">
    <name type="scientific">Sphingobium herbicidovorans (strain ATCC 700291 / DSM 11019 / CCUG 56400 / KCTC 2939 / LMG 18315 / NBRC 16415 / MH)</name>
    <name type="common">Sphingomonas herbicidovorans</name>
    <dbReference type="NCBI Taxonomy" id="1219045"/>
    <lineage>
        <taxon>Bacteria</taxon>
        <taxon>Pseudomonadati</taxon>
        <taxon>Pseudomonadota</taxon>
        <taxon>Alphaproteobacteria</taxon>
        <taxon>Sphingomonadales</taxon>
        <taxon>Sphingomonadaceae</taxon>
        <taxon>Sphingobium</taxon>
    </lineage>
</organism>
<dbReference type="RefSeq" id="WP_037468163.1">
    <property type="nucleotide sequence ID" value="NZ_BCZD01000011.1"/>
</dbReference>